<protein>
    <submittedName>
        <fullName evidence="2">Phosphoribulokinase/uridine kinase</fullName>
    </submittedName>
</protein>
<dbReference type="InterPro" id="IPR027417">
    <property type="entry name" value="P-loop_NTPase"/>
</dbReference>
<dbReference type="Gene3D" id="3.40.50.300">
    <property type="entry name" value="P-loop containing nucleotide triphosphate hydrolases"/>
    <property type="match status" value="2"/>
</dbReference>
<proteinExistence type="predicted"/>
<dbReference type="SUPFAM" id="SSF52540">
    <property type="entry name" value="P-loop containing nucleoside triphosphate hydrolases"/>
    <property type="match status" value="1"/>
</dbReference>
<dbReference type="GO" id="GO:0005524">
    <property type="term" value="F:ATP binding"/>
    <property type="evidence" value="ECO:0007669"/>
    <property type="project" value="InterPro"/>
</dbReference>
<dbReference type="EMBL" id="MU251255">
    <property type="protein sequence ID" value="KAG9254130.1"/>
    <property type="molecule type" value="Genomic_DNA"/>
</dbReference>
<dbReference type="RefSeq" id="XP_046118054.1">
    <property type="nucleotide sequence ID" value="XM_046257462.1"/>
</dbReference>
<dbReference type="InterPro" id="IPR006083">
    <property type="entry name" value="PRK/URK"/>
</dbReference>
<name>A0A9P8CPH5_9HYPO</name>
<dbReference type="Pfam" id="PF00485">
    <property type="entry name" value="PRK"/>
    <property type="match status" value="1"/>
</dbReference>
<dbReference type="Proteomes" id="UP000887229">
    <property type="component" value="Unassembled WGS sequence"/>
</dbReference>
<accession>A0A9P8CPH5</accession>
<gene>
    <name evidence="2" type="ORF">F5Z01DRAFT_118346</name>
</gene>
<keyword evidence="3" id="KW-1185">Reference proteome</keyword>
<evidence type="ECO:0000313" key="3">
    <source>
        <dbReference type="Proteomes" id="UP000887229"/>
    </source>
</evidence>
<dbReference type="GO" id="GO:0016301">
    <property type="term" value="F:kinase activity"/>
    <property type="evidence" value="ECO:0007669"/>
    <property type="project" value="InterPro"/>
</dbReference>
<reference evidence="2" key="1">
    <citation type="journal article" date="2021" name="IMA Fungus">
        <title>Genomic characterization of three marine fungi, including Emericellopsis atlantica sp. nov. with signatures of a generalist lifestyle and marine biomass degradation.</title>
        <authorList>
            <person name="Hagestad O.C."/>
            <person name="Hou L."/>
            <person name="Andersen J.H."/>
            <person name="Hansen E.H."/>
            <person name="Altermark B."/>
            <person name="Li C."/>
            <person name="Kuhnert E."/>
            <person name="Cox R.J."/>
            <person name="Crous P.W."/>
            <person name="Spatafora J.W."/>
            <person name="Lail K."/>
            <person name="Amirebrahimi M."/>
            <person name="Lipzen A."/>
            <person name="Pangilinan J."/>
            <person name="Andreopoulos W."/>
            <person name="Hayes R.D."/>
            <person name="Ng V."/>
            <person name="Grigoriev I.V."/>
            <person name="Jackson S.A."/>
            <person name="Sutton T.D.S."/>
            <person name="Dobson A.D.W."/>
            <person name="Rama T."/>
        </authorList>
    </citation>
    <scope>NUCLEOTIDE SEQUENCE</scope>
    <source>
        <strain evidence="2">TS7</strain>
    </source>
</reference>
<dbReference type="OrthoDB" id="6362633at2759"/>
<feature type="domain" description="Phosphoribulokinase/uridine kinase" evidence="1">
    <location>
        <begin position="44"/>
        <end position="200"/>
    </location>
</feature>
<dbReference type="AlphaFoldDB" id="A0A9P8CPH5"/>
<sequence>MIKMAVDPVIQSLNGLDKTTQMLRDRILMLLERQQSCQQNKRILIALAGVPGSGKSTVGNALLRELPLYNVKDVCVLPMDGFHHTKEALMAFDDPALAFQKRGAPFTFDAEAFFKLVQTIKETPVTRPGEKAVTFLAPDFDHAVGDPVPDAIHVSSAARIVIVEGNYTLLNEDPWNKIAALVDDRWFVDVTPDVARERLAKRHIQAGIEKTYEAAVARAEDNDLPNGALIRSKLIRPDVRILN</sequence>
<dbReference type="GeneID" id="70288365"/>
<dbReference type="PANTHER" id="PTHR10285">
    <property type="entry name" value="URIDINE KINASE"/>
    <property type="match status" value="1"/>
</dbReference>
<evidence type="ECO:0000259" key="1">
    <source>
        <dbReference type="Pfam" id="PF00485"/>
    </source>
</evidence>
<organism evidence="2 3">
    <name type="scientific">Emericellopsis atlantica</name>
    <dbReference type="NCBI Taxonomy" id="2614577"/>
    <lineage>
        <taxon>Eukaryota</taxon>
        <taxon>Fungi</taxon>
        <taxon>Dikarya</taxon>
        <taxon>Ascomycota</taxon>
        <taxon>Pezizomycotina</taxon>
        <taxon>Sordariomycetes</taxon>
        <taxon>Hypocreomycetidae</taxon>
        <taxon>Hypocreales</taxon>
        <taxon>Bionectriaceae</taxon>
        <taxon>Emericellopsis</taxon>
    </lineage>
</organism>
<evidence type="ECO:0000313" key="2">
    <source>
        <dbReference type="EMBL" id="KAG9254130.1"/>
    </source>
</evidence>
<comment type="caution">
    <text evidence="2">The sequence shown here is derived from an EMBL/GenBank/DDBJ whole genome shotgun (WGS) entry which is preliminary data.</text>
</comment>